<comment type="caution">
    <text evidence="2">The sequence shown here is derived from an EMBL/GenBank/DDBJ whole genome shotgun (WGS) entry which is preliminary data.</text>
</comment>
<dbReference type="AlphaFoldDB" id="A0A3N0DP81"/>
<protein>
    <recommendedName>
        <fullName evidence="4">Copper chaperone PCu(A)C</fullName>
    </recommendedName>
</protein>
<proteinExistence type="predicted"/>
<name>A0A3N0DP81_9ACTN</name>
<dbReference type="PROSITE" id="PS51257">
    <property type="entry name" value="PROKAR_LIPOPROTEIN"/>
    <property type="match status" value="1"/>
</dbReference>
<feature type="signal peptide" evidence="1">
    <location>
        <begin position="1"/>
        <end position="23"/>
    </location>
</feature>
<dbReference type="OrthoDB" id="3787120at2"/>
<keyword evidence="1" id="KW-0732">Signal</keyword>
<evidence type="ECO:0000256" key="1">
    <source>
        <dbReference type="SAM" id="SignalP"/>
    </source>
</evidence>
<gene>
    <name evidence="2" type="ORF">EFL95_15640</name>
</gene>
<dbReference type="RefSeq" id="WP_123235049.1">
    <property type="nucleotide sequence ID" value="NZ_RJSG01000003.1"/>
</dbReference>
<evidence type="ECO:0008006" key="4">
    <source>
        <dbReference type="Google" id="ProtNLM"/>
    </source>
</evidence>
<dbReference type="Proteomes" id="UP000277094">
    <property type="component" value="Unassembled WGS sequence"/>
</dbReference>
<organism evidence="2 3">
    <name type="scientific">Nocardioides marmorisolisilvae</name>
    <dbReference type="NCBI Taxonomy" id="1542737"/>
    <lineage>
        <taxon>Bacteria</taxon>
        <taxon>Bacillati</taxon>
        <taxon>Actinomycetota</taxon>
        <taxon>Actinomycetes</taxon>
        <taxon>Propionibacteriales</taxon>
        <taxon>Nocardioidaceae</taxon>
        <taxon>Nocardioides</taxon>
    </lineage>
</organism>
<accession>A0A3N0DP81</accession>
<reference evidence="2 3" key="1">
    <citation type="submission" date="2018-11" db="EMBL/GenBank/DDBJ databases">
        <authorList>
            <person name="Li F."/>
        </authorList>
    </citation>
    <scope>NUCLEOTIDE SEQUENCE [LARGE SCALE GENOMIC DNA]</scope>
    <source>
        <strain evidence="2 3">KIS18-7</strain>
    </source>
</reference>
<keyword evidence="3" id="KW-1185">Reference proteome</keyword>
<dbReference type="EMBL" id="RJSG01000003">
    <property type="protein sequence ID" value="RNL77460.1"/>
    <property type="molecule type" value="Genomic_DNA"/>
</dbReference>
<feature type="chain" id="PRO_5038993254" description="Copper chaperone PCu(A)C" evidence="1">
    <location>
        <begin position="24"/>
        <end position="169"/>
    </location>
</feature>
<evidence type="ECO:0000313" key="3">
    <source>
        <dbReference type="Proteomes" id="UP000277094"/>
    </source>
</evidence>
<evidence type="ECO:0000313" key="2">
    <source>
        <dbReference type="EMBL" id="RNL77460.1"/>
    </source>
</evidence>
<sequence length="169" mass="16929">MKSPIKRRVAIAAALLLAPTVAACGFGAQTDKVYQPAAGVNDRAGVVEILNAQIVSATDGTGTFIAALDNNATKADKLINITGTGVTSTSEGVDIPADGVANLALPAAKGNPVQVQIDGAAVQAGKWVRLTFTFASGQSSQVLVPIVSNSEDYANVPLPSGAPSSAAAE</sequence>